<keyword evidence="2" id="KW-1185">Reference proteome</keyword>
<accession>A0A2A2EDY8</accession>
<gene>
    <name evidence="1" type="ORF">B1526_1281</name>
</gene>
<sequence length="245" mass="26998">MFEGLIDWDKYITANRERIDEMRGANTDTDTTNNTETVREARMARPKNSDIRMWWHTAWGELNVNQQHQATALYLREHGEQFEPIAHDVGVLLADNPHRTLVEAVKLVTTMSDTTGADSEPALAPAADAMPDVAALADTTMRDVAVWEPGMVVGELPPDVRDGVESEAEHNARVAREHPGRWVLHRVLHGTGRATTRAAQSLASSVRNGRPKAAFAPAHAFDACARNVAEGLWHVYIKATTGARP</sequence>
<protein>
    <submittedName>
        <fullName evidence="1">Uncharacterized protein</fullName>
    </submittedName>
</protein>
<proteinExistence type="predicted"/>
<reference evidence="1 2" key="1">
    <citation type="journal article" date="2017" name="ISME J.">
        <title>Unveiling bifidobacterial biogeography across the mammalian branch of the tree of life.</title>
        <authorList>
            <person name="Milani C."/>
            <person name="Mangifesta M."/>
            <person name="Mancabelli L."/>
            <person name="Lugli G.A."/>
            <person name="James K."/>
            <person name="Duranti S."/>
            <person name="Turroni F."/>
            <person name="Ferrario C."/>
            <person name="Ossiprandi M.C."/>
            <person name="van Sinderen D."/>
            <person name="Ventura M."/>
        </authorList>
    </citation>
    <scope>NUCLEOTIDE SEQUENCE [LARGE SCALE GENOMIC DNA]</scope>
    <source>
        <strain evidence="2">Ham19E</strain>
    </source>
</reference>
<name>A0A2A2EDY8_9BIFI</name>
<dbReference type="EMBL" id="MVOH01000015">
    <property type="protein sequence ID" value="PAU67197.1"/>
    <property type="molecule type" value="Genomic_DNA"/>
</dbReference>
<dbReference type="Proteomes" id="UP000218399">
    <property type="component" value="Unassembled WGS sequence"/>
</dbReference>
<dbReference type="AlphaFoldDB" id="A0A2A2EDY8"/>
<evidence type="ECO:0000313" key="1">
    <source>
        <dbReference type="EMBL" id="PAU67197.1"/>
    </source>
</evidence>
<dbReference type="RefSeq" id="WP_095615272.1">
    <property type="nucleotide sequence ID" value="NZ_MVOH01000015.1"/>
</dbReference>
<evidence type="ECO:0000313" key="2">
    <source>
        <dbReference type="Proteomes" id="UP000218399"/>
    </source>
</evidence>
<comment type="caution">
    <text evidence="1">The sequence shown here is derived from an EMBL/GenBank/DDBJ whole genome shotgun (WGS) entry which is preliminary data.</text>
</comment>
<organism evidence="1 2">
    <name type="scientific">Bifidobacterium criceti</name>
    <dbReference type="NCBI Taxonomy" id="1960969"/>
    <lineage>
        <taxon>Bacteria</taxon>
        <taxon>Bacillati</taxon>
        <taxon>Actinomycetota</taxon>
        <taxon>Actinomycetes</taxon>
        <taxon>Bifidobacteriales</taxon>
        <taxon>Bifidobacteriaceae</taxon>
        <taxon>Bifidobacterium</taxon>
    </lineage>
</organism>